<reference evidence="9" key="2">
    <citation type="journal article" date="2022" name="BMC Genomics">
        <title>Comparative genome analysis of mycobacteria focusing on tRNA and non-coding RNA.</title>
        <authorList>
            <person name="Behra P.R.K."/>
            <person name="Pettersson B.M.F."/>
            <person name="Ramesh M."/>
            <person name="Das S."/>
            <person name="Dasgupta S."/>
            <person name="Kirsebom L.A."/>
        </authorList>
    </citation>
    <scope>NUCLEOTIDE SEQUENCE</scope>
    <source>
        <strain evidence="9">DSM 44615</strain>
    </source>
</reference>
<reference evidence="9" key="1">
    <citation type="submission" date="2020-07" db="EMBL/GenBank/DDBJ databases">
        <authorList>
            <person name="Pettersson B.M.F."/>
            <person name="Behra P.R.K."/>
            <person name="Ramesh M."/>
            <person name="Das S."/>
            <person name="Dasgupta S."/>
            <person name="Kirsebom L.A."/>
        </authorList>
    </citation>
    <scope>NUCLEOTIDE SEQUENCE</scope>
    <source>
        <strain evidence="9">DSM 44615</strain>
    </source>
</reference>
<feature type="transmembrane region" description="Helical" evidence="7">
    <location>
        <begin position="148"/>
        <end position="165"/>
    </location>
</feature>
<keyword evidence="5 7" id="KW-1133">Transmembrane helix</keyword>
<dbReference type="Proteomes" id="UP001140293">
    <property type="component" value="Unassembled WGS sequence"/>
</dbReference>
<feature type="transmembrane region" description="Helical" evidence="7">
    <location>
        <begin position="94"/>
        <end position="113"/>
    </location>
</feature>
<dbReference type="Pfam" id="PF08817">
    <property type="entry name" value="YukD"/>
    <property type="match status" value="1"/>
</dbReference>
<protein>
    <submittedName>
        <fullName evidence="9">Type VII secretion integral membrane protein EccD</fullName>
    </submittedName>
</protein>
<keyword evidence="10" id="KW-1185">Reference proteome</keyword>
<dbReference type="EMBL" id="JACKSJ010000024">
    <property type="protein sequence ID" value="MCV7168974.1"/>
    <property type="molecule type" value="Genomic_DNA"/>
</dbReference>
<evidence type="ECO:0000256" key="7">
    <source>
        <dbReference type="SAM" id="Phobius"/>
    </source>
</evidence>
<feature type="transmembrane region" description="Helical" evidence="7">
    <location>
        <begin position="225"/>
        <end position="252"/>
    </location>
</feature>
<dbReference type="GO" id="GO:0005886">
    <property type="term" value="C:plasma membrane"/>
    <property type="evidence" value="ECO:0007669"/>
    <property type="project" value="UniProtKB-SubCell"/>
</dbReference>
<dbReference type="InterPro" id="IPR044049">
    <property type="entry name" value="EccD_transm"/>
</dbReference>
<feature type="transmembrane region" description="Helical" evidence="7">
    <location>
        <begin position="171"/>
        <end position="189"/>
    </location>
</feature>
<evidence type="ECO:0000259" key="8">
    <source>
        <dbReference type="Pfam" id="PF19053"/>
    </source>
</evidence>
<feature type="transmembrane region" description="Helical" evidence="7">
    <location>
        <begin position="273"/>
        <end position="296"/>
    </location>
</feature>
<evidence type="ECO:0000313" key="10">
    <source>
        <dbReference type="Proteomes" id="UP001140293"/>
    </source>
</evidence>
<feature type="transmembrane region" description="Helical" evidence="7">
    <location>
        <begin position="332"/>
        <end position="352"/>
    </location>
</feature>
<dbReference type="Pfam" id="PF19053">
    <property type="entry name" value="EccD"/>
    <property type="match status" value="1"/>
</dbReference>
<dbReference type="Gene3D" id="3.10.20.90">
    <property type="entry name" value="Phosphatidylinositol 3-kinase Catalytic Subunit, Chain A, domain 1"/>
    <property type="match status" value="1"/>
</dbReference>
<feature type="transmembrane region" description="Helical" evidence="7">
    <location>
        <begin position="391"/>
        <end position="413"/>
    </location>
</feature>
<evidence type="ECO:0000313" key="9">
    <source>
        <dbReference type="EMBL" id="MCV7168974.1"/>
    </source>
</evidence>
<dbReference type="NCBIfam" id="TIGR03920">
    <property type="entry name" value="T7SS_EccD"/>
    <property type="match status" value="1"/>
</dbReference>
<evidence type="ECO:0000256" key="2">
    <source>
        <dbReference type="ARBA" id="ARBA00006162"/>
    </source>
</evidence>
<keyword evidence="6 7" id="KW-0472">Membrane</keyword>
<organism evidence="9 10">
    <name type="scientific">[Mycobacterium] manitobense</name>
    <dbReference type="NCBI Taxonomy" id="190147"/>
    <lineage>
        <taxon>Bacteria</taxon>
        <taxon>Bacillati</taxon>
        <taxon>Actinomycetota</taxon>
        <taxon>Actinomycetes</taxon>
        <taxon>Mycobacteriales</taxon>
        <taxon>Mycobacteriaceae</taxon>
        <taxon>Mycolicibacterium</taxon>
    </lineage>
</organism>
<proteinExistence type="inferred from homology"/>
<comment type="caution">
    <text evidence="9">The sequence shown here is derived from an EMBL/GenBank/DDBJ whole genome shotgun (WGS) entry which is preliminary data.</text>
</comment>
<comment type="similarity">
    <text evidence="2">Belongs to the EccD/Snm4 family.</text>
</comment>
<keyword evidence="3" id="KW-1003">Cell membrane</keyword>
<evidence type="ECO:0000256" key="1">
    <source>
        <dbReference type="ARBA" id="ARBA00004651"/>
    </source>
</evidence>
<feature type="transmembrane region" description="Helical" evidence="7">
    <location>
        <begin position="196"/>
        <end position="219"/>
    </location>
</feature>
<dbReference type="InterPro" id="IPR024962">
    <property type="entry name" value="YukD-like"/>
</dbReference>
<feature type="transmembrane region" description="Helical" evidence="7">
    <location>
        <begin position="119"/>
        <end position="136"/>
    </location>
</feature>
<comment type="subcellular location">
    <subcellularLocation>
        <location evidence="1">Cell membrane</location>
        <topology evidence="1">Multi-pass membrane protein</topology>
    </subcellularLocation>
</comment>
<feature type="domain" description="EccD-like transmembrane" evidence="8">
    <location>
        <begin position="88"/>
        <end position="415"/>
    </location>
</feature>
<evidence type="ECO:0000256" key="4">
    <source>
        <dbReference type="ARBA" id="ARBA00022692"/>
    </source>
</evidence>
<dbReference type="AlphaFoldDB" id="A0A9X3BL60"/>
<feature type="transmembrane region" description="Helical" evidence="7">
    <location>
        <begin position="358"/>
        <end position="379"/>
    </location>
</feature>
<name>A0A9X3BL60_9MYCO</name>
<evidence type="ECO:0000256" key="3">
    <source>
        <dbReference type="ARBA" id="ARBA00022475"/>
    </source>
</evidence>
<evidence type="ECO:0000256" key="5">
    <source>
        <dbReference type="ARBA" id="ARBA00022989"/>
    </source>
</evidence>
<sequence>MPSAMTIAELLPSIIDRVGVPGPDAPIRWRLCRVAGAALDQSMSLSEVGVRDGEVLLLSRHDPPPPTFRSQDLSTVVADAAACGPPSRLITSAATAWTVAGGAVAVACAGVSLSTAIHLGIVGALATAAAAAAAVAERTGPDPWWLHSLQHVALLLAAVLGYRIVPGGPAPANFLLAASSVTAASILLLRLSVRPSVWLTAIAATGSLMAAALGAAVVWAAPTAVIGTILTVLGLVMLSSAARFSVLLAGLVAAGQTLDVESDADRRAARGRWLLTALVTGASGAALAGVLLVAVGGAGVGAPWPVDAGFCGAVGLALLLRSRSHADGWCRTALTTCGMGCLTSAFVGVSMAMTGQAFWIAVSTVVAGSVALSPAARSAAGPVAARAVDALEYIALTAVLPLACWIAGVFAAIRGWQLP</sequence>
<keyword evidence="4 7" id="KW-0812">Transmembrane</keyword>
<evidence type="ECO:0000256" key="6">
    <source>
        <dbReference type="ARBA" id="ARBA00023136"/>
    </source>
</evidence>
<gene>
    <name evidence="9" type="primary">eccD</name>
    <name evidence="9" type="ORF">H7I41_03435</name>
</gene>
<dbReference type="InterPro" id="IPR006707">
    <property type="entry name" value="T7SS_EccD"/>
</dbReference>
<accession>A0A9X3BL60</accession>